<protein>
    <submittedName>
        <fullName evidence="1">Uncharacterized protein</fullName>
    </submittedName>
</protein>
<organism evidence="1 2">
    <name type="scientific">Flavobacterium resistens</name>
    <dbReference type="NCBI Taxonomy" id="443612"/>
    <lineage>
        <taxon>Bacteria</taxon>
        <taxon>Pseudomonadati</taxon>
        <taxon>Bacteroidota</taxon>
        <taxon>Flavobacteriia</taxon>
        <taxon>Flavobacteriales</taxon>
        <taxon>Flavobacteriaceae</taxon>
        <taxon>Flavobacterium</taxon>
    </lineage>
</organism>
<dbReference type="Proteomes" id="UP000317289">
    <property type="component" value="Unassembled WGS sequence"/>
</dbReference>
<accession>A0A521C8A3</accession>
<dbReference type="EMBL" id="FXTA01000002">
    <property type="protein sequence ID" value="SMO54940.1"/>
    <property type="molecule type" value="Genomic_DNA"/>
</dbReference>
<reference evidence="1 2" key="1">
    <citation type="submission" date="2017-05" db="EMBL/GenBank/DDBJ databases">
        <authorList>
            <person name="Varghese N."/>
            <person name="Submissions S."/>
        </authorList>
    </citation>
    <scope>NUCLEOTIDE SEQUENCE [LARGE SCALE GENOMIC DNA]</scope>
    <source>
        <strain evidence="1 2">DSM 19382</strain>
    </source>
</reference>
<gene>
    <name evidence="1" type="ORF">SAMN06265349_102238</name>
</gene>
<evidence type="ECO:0000313" key="1">
    <source>
        <dbReference type="EMBL" id="SMO54940.1"/>
    </source>
</evidence>
<dbReference type="AlphaFoldDB" id="A0A521C8A3"/>
<evidence type="ECO:0000313" key="2">
    <source>
        <dbReference type="Proteomes" id="UP000317289"/>
    </source>
</evidence>
<sequence>MKLYGEITTGNLIYGLFLYIKNDARKFHAPFLLTT</sequence>
<name>A0A521C8A3_9FLAO</name>
<proteinExistence type="predicted"/>